<dbReference type="Gene3D" id="3.40.50.300">
    <property type="entry name" value="P-loop containing nucleotide triphosphate hydrolases"/>
    <property type="match status" value="1"/>
</dbReference>
<dbReference type="SMART" id="SM00421">
    <property type="entry name" value="HTH_LUXR"/>
    <property type="match status" value="1"/>
</dbReference>
<proteinExistence type="predicted"/>
<feature type="region of interest" description="Disordered" evidence="2">
    <location>
        <begin position="1"/>
        <end position="32"/>
    </location>
</feature>
<reference evidence="4" key="1">
    <citation type="journal article" date="2014" name="Int. J. Syst. Evol. Microbiol.">
        <title>Complete genome sequence of Corynebacterium casei LMG S-19264T (=DSM 44701T), isolated from a smear-ripened cheese.</title>
        <authorList>
            <consortium name="US DOE Joint Genome Institute (JGI-PGF)"/>
            <person name="Walter F."/>
            <person name="Albersmeier A."/>
            <person name="Kalinowski J."/>
            <person name="Ruckert C."/>
        </authorList>
    </citation>
    <scope>NUCLEOTIDE SEQUENCE</scope>
    <source>
        <strain evidence="4">JCM 3090</strain>
    </source>
</reference>
<comment type="caution">
    <text evidence="4">The sequence shown here is derived from an EMBL/GenBank/DDBJ whole genome shotgun (WGS) entry which is preliminary data.</text>
</comment>
<accession>A0A8J3FBA4</accession>
<dbReference type="GO" id="GO:0006355">
    <property type="term" value="P:regulation of DNA-templated transcription"/>
    <property type="evidence" value="ECO:0007669"/>
    <property type="project" value="InterPro"/>
</dbReference>
<dbReference type="InterPro" id="IPR036388">
    <property type="entry name" value="WH-like_DNA-bd_sf"/>
</dbReference>
<dbReference type="InterPro" id="IPR059106">
    <property type="entry name" value="WHD_MalT"/>
</dbReference>
<feature type="domain" description="HTH luxR-type" evidence="3">
    <location>
        <begin position="821"/>
        <end position="886"/>
    </location>
</feature>
<evidence type="ECO:0000313" key="4">
    <source>
        <dbReference type="EMBL" id="GGJ81707.1"/>
    </source>
</evidence>
<dbReference type="PANTHER" id="PTHR43214">
    <property type="entry name" value="TWO-COMPONENT RESPONSE REGULATOR"/>
    <property type="match status" value="1"/>
</dbReference>
<dbReference type="PROSITE" id="PS50043">
    <property type="entry name" value="HTH_LUXR_2"/>
    <property type="match status" value="1"/>
</dbReference>
<reference evidence="4" key="2">
    <citation type="submission" date="2020-09" db="EMBL/GenBank/DDBJ databases">
        <authorList>
            <person name="Sun Q."/>
            <person name="Ohkuma M."/>
        </authorList>
    </citation>
    <scope>NUCLEOTIDE SEQUENCE</scope>
    <source>
        <strain evidence="4">JCM 3090</strain>
    </source>
</reference>
<protein>
    <submittedName>
        <fullName evidence="4">Transcriptional regulator</fullName>
    </submittedName>
</protein>
<gene>
    <name evidence="4" type="ORF">GCM10010123_09370</name>
</gene>
<dbReference type="EMBL" id="BMQB01000001">
    <property type="protein sequence ID" value="GGJ81707.1"/>
    <property type="molecule type" value="Genomic_DNA"/>
</dbReference>
<evidence type="ECO:0000256" key="1">
    <source>
        <dbReference type="ARBA" id="ARBA00023125"/>
    </source>
</evidence>
<dbReference type="InterPro" id="IPR039420">
    <property type="entry name" value="WalR-like"/>
</dbReference>
<dbReference type="AlphaFoldDB" id="A0A8J3FBA4"/>
<dbReference type="Pfam" id="PF25873">
    <property type="entry name" value="WHD_MalT"/>
    <property type="match status" value="1"/>
</dbReference>
<dbReference type="Pfam" id="PF00196">
    <property type="entry name" value="GerE"/>
    <property type="match status" value="1"/>
</dbReference>
<dbReference type="CDD" id="cd06170">
    <property type="entry name" value="LuxR_C_like"/>
    <property type="match status" value="1"/>
</dbReference>
<evidence type="ECO:0000259" key="3">
    <source>
        <dbReference type="PROSITE" id="PS50043"/>
    </source>
</evidence>
<keyword evidence="5" id="KW-1185">Reference proteome</keyword>
<organism evidence="4 5">
    <name type="scientific">Pilimelia anulata</name>
    <dbReference type="NCBI Taxonomy" id="53371"/>
    <lineage>
        <taxon>Bacteria</taxon>
        <taxon>Bacillati</taxon>
        <taxon>Actinomycetota</taxon>
        <taxon>Actinomycetes</taxon>
        <taxon>Micromonosporales</taxon>
        <taxon>Micromonosporaceae</taxon>
        <taxon>Pilimelia</taxon>
    </lineage>
</organism>
<dbReference type="PANTHER" id="PTHR43214:SF43">
    <property type="entry name" value="TWO-COMPONENT RESPONSE REGULATOR"/>
    <property type="match status" value="1"/>
</dbReference>
<dbReference type="Gene3D" id="1.10.10.10">
    <property type="entry name" value="Winged helix-like DNA-binding domain superfamily/Winged helix DNA-binding domain"/>
    <property type="match status" value="1"/>
</dbReference>
<evidence type="ECO:0000256" key="2">
    <source>
        <dbReference type="SAM" id="MobiDB-lite"/>
    </source>
</evidence>
<dbReference type="GO" id="GO:0003677">
    <property type="term" value="F:DNA binding"/>
    <property type="evidence" value="ECO:0007669"/>
    <property type="project" value="UniProtKB-KW"/>
</dbReference>
<dbReference type="PRINTS" id="PR00038">
    <property type="entry name" value="HTHLUXR"/>
</dbReference>
<dbReference type="RefSeq" id="WP_189168712.1">
    <property type="nucleotide sequence ID" value="NZ_BMQB01000001.1"/>
</dbReference>
<evidence type="ECO:0000313" key="5">
    <source>
        <dbReference type="Proteomes" id="UP000649739"/>
    </source>
</evidence>
<keyword evidence="1" id="KW-0238">DNA-binding</keyword>
<dbReference type="Proteomes" id="UP000649739">
    <property type="component" value="Unassembled WGS sequence"/>
</dbReference>
<dbReference type="SUPFAM" id="SSF52540">
    <property type="entry name" value="P-loop containing nucleoside triphosphate hydrolases"/>
    <property type="match status" value="1"/>
</dbReference>
<dbReference type="InterPro" id="IPR000792">
    <property type="entry name" value="Tscrpt_reg_LuxR_C"/>
</dbReference>
<dbReference type="SUPFAM" id="SSF46894">
    <property type="entry name" value="C-terminal effector domain of the bipartite response regulators"/>
    <property type="match status" value="1"/>
</dbReference>
<dbReference type="InterPro" id="IPR027417">
    <property type="entry name" value="P-loop_NTPase"/>
</dbReference>
<dbReference type="InterPro" id="IPR016032">
    <property type="entry name" value="Sig_transdc_resp-reg_C-effctor"/>
</dbReference>
<name>A0A8J3FBA4_9ACTN</name>
<sequence length="888" mass="92171">MTSTLPLPTRSADRAEPAGEPTLAGGQPVLPATFAVPAPPRPLVKRPRVVERVGRCAGGPITVVTGPAGSGKTEAVAAWVRAGAGDHPAAWVTFEEDDSHPAVFWTYLVESLRRAGLTLRRTPTDLLGTADGHPTAVARLAADLSGQPRPVTLVLDGAARAGTAWADGLDFLIRHADGLLRVVLIGRGDPPLPLHRYRLAGTLSTIRGADLAFTEPEAAELLALHGIAPAPGALASLVHRTEGWAVGLRLSALAWQGRTGTMPLPRGDQPSIAEYFAREVLRAHDGEVREFLRRTSIPAAVTSELARQLTDRPDAGNLLARLAGEGAFVEQVTEQPAGYRYHRLFGEYLRASLAADQPDRLPDLHRRAARGLAAAGHPLAAAGHAAAAGDWDAAAGLAVDSHAVLRLLAGGPGERLRDLFRDQPADAAAPAAALTAAALAHARSETAAAAGRLAVAVRARSGAAATPALRIGAAALDGLLARAAGDAPRMQRAAATMRALLDDLPAADRPVEARALALLLAGIGQSWTGAAEDAAATLTEAAAATEAWPALRPECLRHLALLHAHRGRLSAAIGLVDEAAEMAAGAPAVPAAADGGAALAEIVRAWVATERYDVERGWRHLRAAEPAGAAAGLDVTGAAAALVRSRLLRARGEPREALAALASLEQLGVPQWARREAALSRARILATAGRADDAAATVAELSDPELPDCAVVRAGALRVGGDRDGARRLAAAVIDGAGAIVPVRVDGWLTLAGLAADDGDAEAASGALRRALRLAEPEALRRQLHEAGPQLRKLMRDGPPAGRRAGGGTALAEAVRPARPPAVLVEKLSARELEVLRHVEAMLPTEEIAGALYVSVNTVKTHVRSILRKLAASRRTEAVRRARELGLL</sequence>